<dbReference type="EMBL" id="PGCL01000021">
    <property type="protein sequence ID" value="TAJ43117.1"/>
    <property type="molecule type" value="Genomic_DNA"/>
</dbReference>
<feature type="transmembrane region" description="Helical" evidence="1">
    <location>
        <begin position="6"/>
        <end position="32"/>
    </location>
</feature>
<proteinExistence type="predicted"/>
<feature type="non-terminal residue" evidence="2">
    <location>
        <position position="1"/>
    </location>
</feature>
<reference evidence="2 3" key="1">
    <citation type="submission" date="2017-11" db="EMBL/GenBank/DDBJ databases">
        <title>Isolation and Characterization of Methanofollis Species from Methane Seep Offshore SW Taiwan.</title>
        <authorList>
            <person name="Teng N.-H."/>
            <person name="Lai M.-C."/>
            <person name="Chen S.-C."/>
        </authorList>
    </citation>
    <scope>NUCLEOTIDE SEQUENCE [LARGE SCALE GENOMIC DNA]</scope>
    <source>
        <strain evidence="2 3">FWC-SCC2</strain>
    </source>
</reference>
<accession>A0A483CQH6</accession>
<feature type="non-terminal residue" evidence="2">
    <location>
        <position position="96"/>
    </location>
</feature>
<dbReference type="RefSeq" id="WP_165394913.1">
    <property type="nucleotide sequence ID" value="NZ_PGCL01000021.1"/>
</dbReference>
<keyword evidence="3" id="KW-1185">Reference proteome</keyword>
<dbReference type="Proteomes" id="UP000292580">
    <property type="component" value="Unassembled WGS sequence"/>
</dbReference>
<evidence type="ECO:0000313" key="2">
    <source>
        <dbReference type="EMBL" id="TAJ43117.1"/>
    </source>
</evidence>
<sequence length="96" mass="9753">GAVILLILAITIIGIPFAAVAGILLLLSALLADPGRDEESGEQRREEQEDAGDGGAVILLILAITIIGIPFAAVAGILLLLSALLADPGRDEESGE</sequence>
<evidence type="ECO:0000256" key="1">
    <source>
        <dbReference type="SAM" id="Phobius"/>
    </source>
</evidence>
<keyword evidence="1" id="KW-1133">Transmembrane helix</keyword>
<feature type="transmembrane region" description="Helical" evidence="1">
    <location>
        <begin position="53"/>
        <end position="86"/>
    </location>
</feature>
<name>A0A483CQH6_9EURY</name>
<comment type="caution">
    <text evidence="2">The sequence shown here is derived from an EMBL/GenBank/DDBJ whole genome shotgun (WGS) entry which is preliminary data.</text>
</comment>
<dbReference type="AlphaFoldDB" id="A0A483CQH6"/>
<keyword evidence="1" id="KW-0472">Membrane</keyword>
<organism evidence="2 3">
    <name type="scientific">Methanofollis fontis</name>
    <dbReference type="NCBI Taxonomy" id="2052832"/>
    <lineage>
        <taxon>Archaea</taxon>
        <taxon>Methanobacteriati</taxon>
        <taxon>Methanobacteriota</taxon>
        <taxon>Stenosarchaea group</taxon>
        <taxon>Methanomicrobia</taxon>
        <taxon>Methanomicrobiales</taxon>
        <taxon>Methanomicrobiaceae</taxon>
        <taxon>Methanofollis</taxon>
    </lineage>
</organism>
<protein>
    <submittedName>
        <fullName evidence="2">Uncharacterized protein</fullName>
    </submittedName>
</protein>
<keyword evidence="1" id="KW-0812">Transmembrane</keyword>
<evidence type="ECO:0000313" key="3">
    <source>
        <dbReference type="Proteomes" id="UP000292580"/>
    </source>
</evidence>
<gene>
    <name evidence="2" type="ORF">CUJ86_11760</name>
</gene>